<keyword evidence="2" id="KW-0521">NADP</keyword>
<protein>
    <recommendedName>
        <fullName evidence="6">Oxidoreductase</fullName>
    </recommendedName>
</protein>
<comment type="similarity">
    <text evidence="1">Belongs to the short-chain dehydrogenases/reductases (SDR) family.</text>
</comment>
<dbReference type="EMBL" id="JAAHCF010000568">
    <property type="protein sequence ID" value="KAK8143020.1"/>
    <property type="molecule type" value="Genomic_DNA"/>
</dbReference>
<reference evidence="4 5" key="1">
    <citation type="submission" date="2020-02" db="EMBL/GenBank/DDBJ databases">
        <title>Comparative genomics of the hypocrealean fungal genus Beauvera.</title>
        <authorList>
            <person name="Showalter D.N."/>
            <person name="Bushley K.E."/>
            <person name="Rehner S.A."/>
        </authorList>
    </citation>
    <scope>NUCLEOTIDE SEQUENCE [LARGE SCALE GENOMIC DNA]</scope>
    <source>
        <strain evidence="4 5">ARSEF4384</strain>
    </source>
</reference>
<sequence length="260" mass="26313">MSSSFSGKVYIVTGGASGIGLSTTRALLRRGAAVAVCDTNQDSLAKLQAETAQGVGVGGVAARFFARQVDIANRAAFRAFVSAAKEALGGSVDGCANVAGTAGRRLGHEAIWEIGDAEYDAVMDCNARGAFHVLAETLRPGVLRAPGASVVHVSSMYGSRAFPRGSVFSASKHAGVGLAKSAAVEAATRGIRVNIVSPGPIDTPMLRANQEHGGDGTAPEVPAGRLGEADEVADVIVFLLSPEAGYVTGATWAVDGGANC</sequence>
<comment type="caution">
    <text evidence="4">The sequence shown here is derived from an EMBL/GenBank/DDBJ whole genome shotgun (WGS) entry which is preliminary data.</text>
</comment>
<dbReference type="AlphaFoldDB" id="A0AAW0RLR9"/>
<evidence type="ECO:0000313" key="5">
    <source>
        <dbReference type="Proteomes" id="UP001397290"/>
    </source>
</evidence>
<dbReference type="FunFam" id="3.40.50.720:FF:000084">
    <property type="entry name" value="Short-chain dehydrogenase reductase"/>
    <property type="match status" value="1"/>
</dbReference>
<dbReference type="SUPFAM" id="SSF51735">
    <property type="entry name" value="NAD(P)-binding Rossmann-fold domains"/>
    <property type="match status" value="1"/>
</dbReference>
<dbReference type="PANTHER" id="PTHR24321:SF8">
    <property type="entry name" value="ESTRADIOL 17-BETA-DEHYDROGENASE 8-RELATED"/>
    <property type="match status" value="1"/>
</dbReference>
<evidence type="ECO:0000256" key="2">
    <source>
        <dbReference type="ARBA" id="ARBA00022857"/>
    </source>
</evidence>
<dbReference type="Pfam" id="PF13561">
    <property type="entry name" value="adh_short_C2"/>
    <property type="match status" value="1"/>
</dbReference>
<dbReference type="Gene3D" id="3.40.50.720">
    <property type="entry name" value="NAD(P)-binding Rossmann-like Domain"/>
    <property type="match status" value="1"/>
</dbReference>
<dbReference type="InterPro" id="IPR036291">
    <property type="entry name" value="NAD(P)-bd_dom_sf"/>
</dbReference>
<keyword evidence="3" id="KW-0560">Oxidoreductase</keyword>
<name>A0AAW0RLR9_9HYPO</name>
<evidence type="ECO:0000313" key="4">
    <source>
        <dbReference type="EMBL" id="KAK8143020.1"/>
    </source>
</evidence>
<dbReference type="Proteomes" id="UP001397290">
    <property type="component" value="Unassembled WGS sequence"/>
</dbReference>
<dbReference type="InterPro" id="IPR002347">
    <property type="entry name" value="SDR_fam"/>
</dbReference>
<proteinExistence type="inferred from homology"/>
<organism evidence="4 5">
    <name type="scientific">Beauveria asiatica</name>
    <dbReference type="NCBI Taxonomy" id="1069075"/>
    <lineage>
        <taxon>Eukaryota</taxon>
        <taxon>Fungi</taxon>
        <taxon>Dikarya</taxon>
        <taxon>Ascomycota</taxon>
        <taxon>Pezizomycotina</taxon>
        <taxon>Sordariomycetes</taxon>
        <taxon>Hypocreomycetidae</taxon>
        <taxon>Hypocreales</taxon>
        <taxon>Cordycipitaceae</taxon>
        <taxon>Beauveria</taxon>
    </lineage>
</organism>
<dbReference type="PANTHER" id="PTHR24321">
    <property type="entry name" value="DEHYDROGENASES, SHORT CHAIN"/>
    <property type="match status" value="1"/>
</dbReference>
<dbReference type="CDD" id="cd05233">
    <property type="entry name" value="SDR_c"/>
    <property type="match status" value="1"/>
</dbReference>
<dbReference type="GO" id="GO:0016491">
    <property type="term" value="F:oxidoreductase activity"/>
    <property type="evidence" value="ECO:0007669"/>
    <property type="project" value="UniProtKB-KW"/>
</dbReference>
<gene>
    <name evidence="4" type="ORF">G3M48_007836</name>
</gene>
<accession>A0AAW0RLR9</accession>
<keyword evidence="5" id="KW-1185">Reference proteome</keyword>
<evidence type="ECO:0008006" key="6">
    <source>
        <dbReference type="Google" id="ProtNLM"/>
    </source>
</evidence>
<evidence type="ECO:0000256" key="3">
    <source>
        <dbReference type="ARBA" id="ARBA00023002"/>
    </source>
</evidence>
<dbReference type="PRINTS" id="PR00081">
    <property type="entry name" value="GDHRDH"/>
</dbReference>
<evidence type="ECO:0000256" key="1">
    <source>
        <dbReference type="ARBA" id="ARBA00006484"/>
    </source>
</evidence>